<dbReference type="AlphaFoldDB" id="A0A1G2HRX1"/>
<dbReference type="Pfam" id="PF05635">
    <property type="entry name" value="23S_rRNA_IVP"/>
    <property type="match status" value="1"/>
</dbReference>
<protein>
    <submittedName>
        <fullName evidence="1">Four helix bundle protein</fullName>
    </submittedName>
</protein>
<dbReference type="EMBL" id="MHOP01000028">
    <property type="protein sequence ID" value="OGZ65139.1"/>
    <property type="molecule type" value="Genomic_DNA"/>
</dbReference>
<dbReference type="NCBIfam" id="TIGR02436">
    <property type="entry name" value="four helix bundle protein"/>
    <property type="match status" value="1"/>
</dbReference>
<comment type="caution">
    <text evidence="1">The sequence shown here is derived from an EMBL/GenBank/DDBJ whole genome shotgun (WGS) entry which is preliminary data.</text>
</comment>
<reference evidence="1 2" key="1">
    <citation type="journal article" date="2016" name="Nat. Commun.">
        <title>Thousands of microbial genomes shed light on interconnected biogeochemical processes in an aquifer system.</title>
        <authorList>
            <person name="Anantharaman K."/>
            <person name="Brown C.T."/>
            <person name="Hug L.A."/>
            <person name="Sharon I."/>
            <person name="Castelle C.J."/>
            <person name="Probst A.J."/>
            <person name="Thomas B.C."/>
            <person name="Singh A."/>
            <person name="Wilkins M.J."/>
            <person name="Karaoz U."/>
            <person name="Brodie E.L."/>
            <person name="Williams K.H."/>
            <person name="Hubbard S.S."/>
            <person name="Banfield J.F."/>
        </authorList>
    </citation>
    <scope>NUCLEOTIDE SEQUENCE [LARGE SCALE GENOMIC DNA]</scope>
</reference>
<dbReference type="PIRSF" id="PIRSF035652">
    <property type="entry name" value="CHP02436"/>
    <property type="match status" value="1"/>
</dbReference>
<dbReference type="PANTHER" id="PTHR38471:SF2">
    <property type="entry name" value="FOUR HELIX BUNDLE PROTEIN"/>
    <property type="match status" value="1"/>
</dbReference>
<sequence>MLNSKPENQNSKPYDLGKRTLKFAKRVVAYVNKLPKTVTGIEIGKQLMRSAGSVGANYIEAEEALSRKDFAMRIKISRKEAKESKYWLLLGEPVNDQQGERDALVQEATELTKIFGAIVEKSK</sequence>
<proteinExistence type="predicted"/>
<dbReference type="Proteomes" id="UP000178774">
    <property type="component" value="Unassembled WGS sequence"/>
</dbReference>
<dbReference type="PANTHER" id="PTHR38471">
    <property type="entry name" value="FOUR HELIX BUNDLE PROTEIN"/>
    <property type="match status" value="1"/>
</dbReference>
<gene>
    <name evidence="1" type="ORF">A2822_00415</name>
</gene>
<dbReference type="InterPro" id="IPR036583">
    <property type="entry name" value="23S_rRNA_IVS_sf"/>
</dbReference>
<evidence type="ECO:0000313" key="1">
    <source>
        <dbReference type="EMBL" id="OGZ65139.1"/>
    </source>
</evidence>
<dbReference type="InterPro" id="IPR012657">
    <property type="entry name" value="23S_rRNA-intervening_sequence"/>
</dbReference>
<organism evidence="1 2">
    <name type="scientific">Candidatus Staskawiczbacteria bacterium RIFCSPHIGHO2_01_FULL_41_41</name>
    <dbReference type="NCBI Taxonomy" id="1802203"/>
    <lineage>
        <taxon>Bacteria</taxon>
        <taxon>Candidatus Staskawicziibacteriota</taxon>
    </lineage>
</organism>
<name>A0A1G2HRX1_9BACT</name>
<accession>A0A1G2HRX1</accession>
<dbReference type="SUPFAM" id="SSF158446">
    <property type="entry name" value="IVS-encoded protein-like"/>
    <property type="match status" value="1"/>
</dbReference>
<dbReference type="Gene3D" id="1.20.1440.60">
    <property type="entry name" value="23S rRNA-intervening sequence"/>
    <property type="match status" value="1"/>
</dbReference>
<evidence type="ECO:0000313" key="2">
    <source>
        <dbReference type="Proteomes" id="UP000178774"/>
    </source>
</evidence>